<dbReference type="Gene3D" id="2.50.20.20">
    <property type="match status" value="1"/>
</dbReference>
<reference evidence="2 3" key="1">
    <citation type="journal article" date="2019" name="Int. J. Syst. Evol. Microbiol.">
        <title>The Global Catalogue of Microorganisms (GCM) 10K type strain sequencing project: providing services to taxonomists for standard genome sequencing and annotation.</title>
        <authorList>
            <consortium name="The Broad Institute Genomics Platform"/>
            <consortium name="The Broad Institute Genome Sequencing Center for Infectious Disease"/>
            <person name="Wu L."/>
            <person name="Ma J."/>
        </authorList>
    </citation>
    <scope>NUCLEOTIDE SEQUENCE [LARGE SCALE GENOMIC DNA]</scope>
    <source>
        <strain evidence="2 3">JCM 12393</strain>
    </source>
</reference>
<dbReference type="RefSeq" id="WP_344344398.1">
    <property type="nucleotide sequence ID" value="NZ_BAAAKJ010000442.1"/>
</dbReference>
<feature type="chain" id="PRO_5047358337" description="Lipoprotein" evidence="1">
    <location>
        <begin position="23"/>
        <end position="251"/>
    </location>
</feature>
<evidence type="ECO:0000313" key="2">
    <source>
        <dbReference type="EMBL" id="GAA1412934.1"/>
    </source>
</evidence>
<name>A0ABN1YGV0_9ACTN</name>
<evidence type="ECO:0000313" key="3">
    <source>
        <dbReference type="Proteomes" id="UP001499863"/>
    </source>
</evidence>
<accession>A0ABN1YGV0</accession>
<keyword evidence="3" id="KW-1185">Reference proteome</keyword>
<dbReference type="PROSITE" id="PS51257">
    <property type="entry name" value="PROKAR_LIPOPROTEIN"/>
    <property type="match status" value="1"/>
</dbReference>
<organism evidence="2 3">
    <name type="scientific">Kitasatospora putterlickiae</name>
    <dbReference type="NCBI Taxonomy" id="221725"/>
    <lineage>
        <taxon>Bacteria</taxon>
        <taxon>Bacillati</taxon>
        <taxon>Actinomycetota</taxon>
        <taxon>Actinomycetes</taxon>
        <taxon>Kitasatosporales</taxon>
        <taxon>Streptomycetaceae</taxon>
        <taxon>Kitasatospora</taxon>
    </lineage>
</organism>
<feature type="signal peptide" evidence="1">
    <location>
        <begin position="1"/>
        <end position="22"/>
    </location>
</feature>
<gene>
    <name evidence="2" type="ORF">GCM10009639_65620</name>
</gene>
<comment type="caution">
    <text evidence="2">The sequence shown here is derived from an EMBL/GenBank/DDBJ whole genome shotgun (WGS) entry which is preliminary data.</text>
</comment>
<keyword evidence="1" id="KW-0732">Signal</keyword>
<protein>
    <recommendedName>
        <fullName evidence="4">Lipoprotein</fullName>
    </recommendedName>
</protein>
<evidence type="ECO:0000256" key="1">
    <source>
        <dbReference type="SAM" id="SignalP"/>
    </source>
</evidence>
<proteinExistence type="predicted"/>
<dbReference type="EMBL" id="BAAAKJ010000442">
    <property type="protein sequence ID" value="GAA1412934.1"/>
    <property type="molecule type" value="Genomic_DNA"/>
</dbReference>
<evidence type="ECO:0008006" key="4">
    <source>
        <dbReference type="Google" id="ProtNLM"/>
    </source>
</evidence>
<sequence>MLSKRLAGTAAICLLLAAGATACGDDKPSAAKLDTAKLSAEEIQQKAKDALAGAESAKVAGSIGNGAEKMTVDLAVDTKGQCKGAITMPGMGKFELLGDGKQVYLKPDAEFITAVAGGGAEGAQAAELLKGRYIAGVQDDPEMKELTTACNLKDLTKSFLEDGKSTGLTKGSAGTVNGTKSFSLKSKNSGGDEVVLHVATEGAPYPLRVEKAGKDGGQMDFTEINKPLTVQAPPADQVIDYSKFKSGATGA</sequence>
<dbReference type="Proteomes" id="UP001499863">
    <property type="component" value="Unassembled WGS sequence"/>
</dbReference>